<dbReference type="AlphaFoldDB" id="F2B8M3"/>
<organism evidence="1 2">
    <name type="scientific">Neisseria bacilliformis ATCC BAA-1200</name>
    <dbReference type="NCBI Taxonomy" id="888742"/>
    <lineage>
        <taxon>Bacteria</taxon>
        <taxon>Pseudomonadati</taxon>
        <taxon>Pseudomonadota</taxon>
        <taxon>Betaproteobacteria</taxon>
        <taxon>Neisseriales</taxon>
        <taxon>Neisseriaceae</taxon>
        <taxon>Neisseria</taxon>
    </lineage>
</organism>
<comment type="caution">
    <text evidence="1">The sequence shown here is derived from an EMBL/GenBank/DDBJ whole genome shotgun (WGS) entry which is preliminary data.</text>
</comment>
<dbReference type="RefSeq" id="WP_007341091.1">
    <property type="nucleotide sequence ID" value="NZ_GL878494.1"/>
</dbReference>
<keyword evidence="2" id="KW-1185">Reference proteome</keyword>
<sequence length="172" mass="20806">MNHRNEIIEILSYHQYEPISFSDFKNSQLNHKSICYKKEILIENKKIEYFLIFPNSALLEFPKIYITEKQLLLLQQAFPHITQPIPHLQKRQISYLDNQLYYVCYFMENSQIIPRNDLGKFILTIEQYLMNFFVKFLDKDQYIQEYSEDFLGVVIVLSDLTNDKNNSWYIIK</sequence>
<reference evidence="1 2" key="1">
    <citation type="submission" date="2011-02" db="EMBL/GenBank/DDBJ databases">
        <authorList>
            <person name="Muzny D."/>
            <person name="Qin X."/>
            <person name="Deng J."/>
            <person name="Jiang H."/>
            <person name="Liu Y."/>
            <person name="Qu J."/>
            <person name="Song X.-Z."/>
            <person name="Zhang L."/>
            <person name="Thornton R."/>
            <person name="Coyle M."/>
            <person name="Francisco L."/>
            <person name="Jackson L."/>
            <person name="Javaid M."/>
            <person name="Korchina V."/>
            <person name="Kovar C."/>
            <person name="Mata R."/>
            <person name="Mathew T."/>
            <person name="Ngo R."/>
            <person name="Nguyen L."/>
            <person name="Nguyen N."/>
            <person name="Okwuonu G."/>
            <person name="Ongeri F."/>
            <person name="Pham C."/>
            <person name="Simmons D."/>
            <person name="Wilczek-Boney K."/>
            <person name="Hale W."/>
            <person name="Jakkamsetti A."/>
            <person name="Pham P."/>
            <person name="Ruth R."/>
            <person name="San Lucas F."/>
            <person name="Warren J."/>
            <person name="Zhang J."/>
            <person name="Zhao Z."/>
            <person name="Zhou C."/>
            <person name="Zhu D."/>
            <person name="Lee S."/>
            <person name="Bess C."/>
            <person name="Blankenburg K."/>
            <person name="Forbes L."/>
            <person name="Fu Q."/>
            <person name="Gubbala S."/>
            <person name="Hirani K."/>
            <person name="Jayaseelan J.C."/>
            <person name="Lara F."/>
            <person name="Munidasa M."/>
            <person name="Palculict T."/>
            <person name="Patil S."/>
            <person name="Pu L.-L."/>
            <person name="Saada N."/>
            <person name="Tang L."/>
            <person name="Weissenberger G."/>
            <person name="Zhu Y."/>
            <person name="Hemphill L."/>
            <person name="Shang Y."/>
            <person name="Youmans B."/>
            <person name="Ayvaz T."/>
            <person name="Ross M."/>
            <person name="Santibanez J."/>
            <person name="Aqrawi P."/>
            <person name="Gross S."/>
            <person name="Joshi V."/>
            <person name="Fowler G."/>
            <person name="Nazareth L."/>
            <person name="Reid J."/>
            <person name="Worley K."/>
            <person name="Petrosino J."/>
            <person name="Highlander S."/>
            <person name="Gibbs R."/>
        </authorList>
    </citation>
    <scope>NUCLEOTIDE SEQUENCE [LARGE SCALE GENOMIC DNA]</scope>
    <source>
        <strain evidence="1 2">ATCC BAA-1200</strain>
    </source>
</reference>
<evidence type="ECO:0000313" key="2">
    <source>
        <dbReference type="Proteomes" id="UP000004105"/>
    </source>
</evidence>
<protein>
    <submittedName>
        <fullName evidence="1">Uncharacterized protein</fullName>
    </submittedName>
</protein>
<name>F2B8M3_9NEIS</name>
<dbReference type="EMBL" id="AFAY01000002">
    <property type="protein sequence ID" value="EGF12287.1"/>
    <property type="molecule type" value="Genomic_DNA"/>
</dbReference>
<dbReference type="Proteomes" id="UP000004105">
    <property type="component" value="Unassembled WGS sequence"/>
</dbReference>
<feature type="non-terminal residue" evidence="1">
    <location>
        <position position="172"/>
    </location>
</feature>
<accession>F2B8M3</accession>
<evidence type="ECO:0000313" key="1">
    <source>
        <dbReference type="EMBL" id="EGF12287.1"/>
    </source>
</evidence>
<dbReference type="HOGENOM" id="CLU_1558560_0_0_4"/>
<proteinExistence type="predicted"/>
<gene>
    <name evidence="1" type="ORF">HMPREF9123_0076</name>
</gene>